<organism evidence="6 7">
    <name type="scientific">Paenibacillus aurantiacus</name>
    <dbReference type="NCBI Taxonomy" id="1936118"/>
    <lineage>
        <taxon>Bacteria</taxon>
        <taxon>Bacillati</taxon>
        <taxon>Bacillota</taxon>
        <taxon>Bacilli</taxon>
        <taxon>Bacillales</taxon>
        <taxon>Paenibacillaceae</taxon>
        <taxon>Paenibacillus</taxon>
    </lineage>
</organism>
<evidence type="ECO:0000256" key="3">
    <source>
        <dbReference type="ARBA" id="ARBA00023163"/>
    </source>
</evidence>
<evidence type="ECO:0000256" key="1">
    <source>
        <dbReference type="ARBA" id="ARBA00023015"/>
    </source>
</evidence>
<dbReference type="InterPro" id="IPR036271">
    <property type="entry name" value="Tet_transcr_reg_TetR-rel_C_sf"/>
</dbReference>
<dbReference type="Gene3D" id="1.10.357.10">
    <property type="entry name" value="Tetracycline Repressor, domain 2"/>
    <property type="match status" value="1"/>
</dbReference>
<dbReference type="InterPro" id="IPR009057">
    <property type="entry name" value="Homeodomain-like_sf"/>
</dbReference>
<feature type="domain" description="HTH tetR-type" evidence="5">
    <location>
        <begin position="13"/>
        <end position="72"/>
    </location>
</feature>
<dbReference type="Proteomes" id="UP001589747">
    <property type="component" value="Unassembled WGS sequence"/>
</dbReference>
<evidence type="ECO:0000313" key="7">
    <source>
        <dbReference type="Proteomes" id="UP001589747"/>
    </source>
</evidence>
<dbReference type="InterPro" id="IPR050109">
    <property type="entry name" value="HTH-type_TetR-like_transc_reg"/>
</dbReference>
<accession>A0ABV5KZH1</accession>
<keyword evidence="7" id="KW-1185">Reference proteome</keyword>
<dbReference type="PRINTS" id="PR00455">
    <property type="entry name" value="HTHTETR"/>
</dbReference>
<name>A0ABV5KZH1_9BACL</name>
<keyword evidence="2 4" id="KW-0238">DNA-binding</keyword>
<keyword evidence="3" id="KW-0804">Transcription</keyword>
<dbReference type="PANTHER" id="PTHR30055:SF234">
    <property type="entry name" value="HTH-TYPE TRANSCRIPTIONAL REGULATOR BETI"/>
    <property type="match status" value="1"/>
</dbReference>
<dbReference type="PROSITE" id="PS50977">
    <property type="entry name" value="HTH_TETR_2"/>
    <property type="match status" value="1"/>
</dbReference>
<dbReference type="RefSeq" id="WP_377499761.1">
    <property type="nucleotide sequence ID" value="NZ_JBHMDO010000042.1"/>
</dbReference>
<evidence type="ECO:0000259" key="5">
    <source>
        <dbReference type="PROSITE" id="PS50977"/>
    </source>
</evidence>
<dbReference type="SUPFAM" id="SSF48498">
    <property type="entry name" value="Tetracyclin repressor-like, C-terminal domain"/>
    <property type="match status" value="1"/>
</dbReference>
<protein>
    <submittedName>
        <fullName evidence="6">TetR/AcrR family transcriptional regulator</fullName>
    </submittedName>
</protein>
<keyword evidence="1" id="KW-0805">Transcription regulation</keyword>
<evidence type="ECO:0000256" key="2">
    <source>
        <dbReference type="ARBA" id="ARBA00023125"/>
    </source>
</evidence>
<dbReference type="PANTHER" id="PTHR30055">
    <property type="entry name" value="HTH-TYPE TRANSCRIPTIONAL REGULATOR RUTR"/>
    <property type="match status" value="1"/>
</dbReference>
<comment type="caution">
    <text evidence="6">The sequence shown here is derived from an EMBL/GenBank/DDBJ whole genome shotgun (WGS) entry which is preliminary data.</text>
</comment>
<gene>
    <name evidence="6" type="ORF">ACFFSY_26310</name>
</gene>
<dbReference type="EMBL" id="JBHMDO010000042">
    <property type="protein sequence ID" value="MFB9329467.1"/>
    <property type="molecule type" value="Genomic_DNA"/>
</dbReference>
<dbReference type="SUPFAM" id="SSF46689">
    <property type="entry name" value="Homeodomain-like"/>
    <property type="match status" value="1"/>
</dbReference>
<evidence type="ECO:0000313" key="6">
    <source>
        <dbReference type="EMBL" id="MFB9329467.1"/>
    </source>
</evidence>
<dbReference type="Gene3D" id="1.10.10.60">
    <property type="entry name" value="Homeodomain-like"/>
    <property type="match status" value="1"/>
</dbReference>
<dbReference type="InterPro" id="IPR001647">
    <property type="entry name" value="HTH_TetR"/>
</dbReference>
<feature type="DNA-binding region" description="H-T-H motif" evidence="4">
    <location>
        <begin position="35"/>
        <end position="54"/>
    </location>
</feature>
<sequence>MPRNPLRDQQAREERRRQILDAAAGVFARRGLLTKIDDIAAEAGRSHGHVYGYFKSKEDILMAVIQRGQEAYGENLRAALAMEGPAADKFRFIAASALSRESSADSYMVLLQAIFTDLLDEEQKTAIRERGLANRKLLVKLIEAGQRDGSVMSGDPVQLATLFATLIQNLMLHETRGYAPPSEETINLLLRMIAP</sequence>
<evidence type="ECO:0000256" key="4">
    <source>
        <dbReference type="PROSITE-ProRule" id="PRU00335"/>
    </source>
</evidence>
<reference evidence="6 7" key="1">
    <citation type="submission" date="2024-09" db="EMBL/GenBank/DDBJ databases">
        <authorList>
            <person name="Sun Q."/>
            <person name="Mori K."/>
        </authorList>
    </citation>
    <scope>NUCLEOTIDE SEQUENCE [LARGE SCALE GENOMIC DNA]</scope>
    <source>
        <strain evidence="6 7">TISTR 2452</strain>
    </source>
</reference>
<dbReference type="Pfam" id="PF00440">
    <property type="entry name" value="TetR_N"/>
    <property type="match status" value="1"/>
</dbReference>
<proteinExistence type="predicted"/>